<evidence type="ECO:0000256" key="1">
    <source>
        <dbReference type="SAM" id="MobiDB-lite"/>
    </source>
</evidence>
<gene>
    <name evidence="2" type="ORF">ACFQ5X_50720</name>
</gene>
<comment type="caution">
    <text evidence="2">The sequence shown here is derived from an EMBL/GenBank/DDBJ whole genome shotgun (WGS) entry which is preliminary data.</text>
</comment>
<proteinExistence type="predicted"/>
<dbReference type="EMBL" id="JBHTMM010000330">
    <property type="protein sequence ID" value="MFD1313904.1"/>
    <property type="molecule type" value="Genomic_DNA"/>
</dbReference>
<feature type="non-terminal residue" evidence="2">
    <location>
        <position position="313"/>
    </location>
</feature>
<keyword evidence="3" id="KW-1185">Reference proteome</keyword>
<evidence type="ECO:0000313" key="2">
    <source>
        <dbReference type="EMBL" id="MFD1313904.1"/>
    </source>
</evidence>
<feature type="compositionally biased region" description="Polar residues" evidence="1">
    <location>
        <begin position="268"/>
        <end position="287"/>
    </location>
</feature>
<reference evidence="3" key="1">
    <citation type="journal article" date="2019" name="Int. J. Syst. Evol. Microbiol.">
        <title>The Global Catalogue of Microorganisms (GCM) 10K type strain sequencing project: providing services to taxonomists for standard genome sequencing and annotation.</title>
        <authorList>
            <consortium name="The Broad Institute Genomics Platform"/>
            <consortium name="The Broad Institute Genome Sequencing Center for Infectious Disease"/>
            <person name="Wu L."/>
            <person name="Ma J."/>
        </authorList>
    </citation>
    <scope>NUCLEOTIDE SEQUENCE [LARGE SCALE GENOMIC DNA]</scope>
    <source>
        <strain evidence="3">CGMCC 4.7020</strain>
    </source>
</reference>
<accession>A0ABW3XWH5</accession>
<organism evidence="2 3">
    <name type="scientific">Streptomyces kaempferi</name>
    <dbReference type="NCBI Taxonomy" id="333725"/>
    <lineage>
        <taxon>Bacteria</taxon>
        <taxon>Bacillati</taxon>
        <taxon>Actinomycetota</taxon>
        <taxon>Actinomycetes</taxon>
        <taxon>Kitasatosporales</taxon>
        <taxon>Streptomycetaceae</taxon>
        <taxon>Streptomyces</taxon>
    </lineage>
</organism>
<evidence type="ECO:0000313" key="3">
    <source>
        <dbReference type="Proteomes" id="UP001597058"/>
    </source>
</evidence>
<name>A0ABW3XWH5_9ACTN</name>
<dbReference type="RefSeq" id="WP_381331440.1">
    <property type="nucleotide sequence ID" value="NZ_JBHTMM010000330.1"/>
</dbReference>
<dbReference type="Proteomes" id="UP001597058">
    <property type="component" value="Unassembled WGS sequence"/>
</dbReference>
<protein>
    <submittedName>
        <fullName evidence="2">Uncharacterized protein</fullName>
    </submittedName>
</protein>
<feature type="region of interest" description="Disordered" evidence="1">
    <location>
        <begin position="265"/>
        <end position="297"/>
    </location>
</feature>
<sequence>MREICIPLNIDPGIDAFANLERFALRAAKVVDTYREMMTDLPREIDLSAEEVMAVMASTPVRRILERSADQISLKTAIVQRHNLLSQARPVTERNIDAIASRLAQRAGSDDCVDLAESFLGRLFPMGIRTPAVRDDLSTGTDRVEDRLVPGAPWSQVAELVQVFHALTQDDGQPRLAVLLQQRDKGIGHVLVYARVRNPDNDEWKILRVDPQESSAPVREVTAQFPAVTDLASPPTTTDPRSRQDRQWLHAGRGTRMVVIDHTGRTIDPTTLPDNLLKPQSASNAQPQLDAPTSHGYGALGWEAKFDKIPLRP</sequence>